<dbReference type="GO" id="GO:0005634">
    <property type="term" value="C:nucleus"/>
    <property type="evidence" value="ECO:0007669"/>
    <property type="project" value="UniProtKB-SubCell"/>
</dbReference>
<feature type="compositionally biased region" description="Polar residues" evidence="13">
    <location>
        <begin position="1"/>
        <end position="12"/>
    </location>
</feature>
<dbReference type="EMBL" id="MCFL01000006">
    <property type="protein sequence ID" value="ORZ39310.1"/>
    <property type="molecule type" value="Genomic_DNA"/>
</dbReference>
<evidence type="ECO:0000259" key="14">
    <source>
        <dbReference type="Pfam" id="PF11527"/>
    </source>
</evidence>
<comment type="caution">
    <text evidence="15">The sequence shown here is derived from an EMBL/GenBank/DDBJ whole genome shotgun (WGS) entry which is preliminary data.</text>
</comment>
<evidence type="ECO:0000256" key="1">
    <source>
        <dbReference type="ARBA" id="ARBA00004120"/>
    </source>
</evidence>
<feature type="domain" description="BART" evidence="14">
    <location>
        <begin position="37"/>
        <end position="153"/>
    </location>
</feature>
<evidence type="ECO:0000256" key="5">
    <source>
        <dbReference type="ARBA" id="ARBA00009880"/>
    </source>
</evidence>
<dbReference type="GO" id="GO:0005758">
    <property type="term" value="C:mitochondrial intermembrane space"/>
    <property type="evidence" value="ECO:0007669"/>
    <property type="project" value="UniProtKB-SubCell"/>
</dbReference>
<evidence type="ECO:0000256" key="9">
    <source>
        <dbReference type="ARBA" id="ARBA00023128"/>
    </source>
</evidence>
<dbReference type="PANTHER" id="PTHR15487:SF4">
    <property type="entry name" value="ADP-RIBOSYLATION FACTOR-LIKE PROTEIN 2-BINDING PROTEIN"/>
    <property type="match status" value="1"/>
</dbReference>
<dbReference type="InterPro" id="IPR023379">
    <property type="entry name" value="BART_dom"/>
</dbReference>
<comment type="similarity">
    <text evidence="5">Belongs to the ARL2BP family.</text>
</comment>
<organism evidence="15 16">
    <name type="scientific">Catenaria anguillulae PL171</name>
    <dbReference type="NCBI Taxonomy" id="765915"/>
    <lineage>
        <taxon>Eukaryota</taxon>
        <taxon>Fungi</taxon>
        <taxon>Fungi incertae sedis</taxon>
        <taxon>Blastocladiomycota</taxon>
        <taxon>Blastocladiomycetes</taxon>
        <taxon>Blastocladiales</taxon>
        <taxon>Catenariaceae</taxon>
        <taxon>Catenaria</taxon>
    </lineage>
</organism>
<keyword evidence="10" id="KW-0206">Cytoskeleton</keyword>
<evidence type="ECO:0000256" key="8">
    <source>
        <dbReference type="ARBA" id="ARBA00023069"/>
    </source>
</evidence>
<dbReference type="Proteomes" id="UP000193411">
    <property type="component" value="Unassembled WGS sequence"/>
</dbReference>
<evidence type="ECO:0000313" key="16">
    <source>
        <dbReference type="Proteomes" id="UP000193411"/>
    </source>
</evidence>
<dbReference type="InterPro" id="IPR042541">
    <property type="entry name" value="BART_sf"/>
</dbReference>
<evidence type="ECO:0000256" key="11">
    <source>
        <dbReference type="ARBA" id="ARBA00023242"/>
    </source>
</evidence>
<dbReference type="GO" id="GO:0051457">
    <property type="term" value="P:maintenance of protein location in nucleus"/>
    <property type="evidence" value="ECO:0007669"/>
    <property type="project" value="TreeGrafter"/>
</dbReference>
<name>A0A1Y2HXL8_9FUNG</name>
<keyword evidence="8" id="KW-0969">Cilium</keyword>
<evidence type="ECO:0000256" key="2">
    <source>
        <dbReference type="ARBA" id="ARBA00004123"/>
    </source>
</evidence>
<keyword evidence="7" id="KW-0963">Cytoplasm</keyword>
<keyword evidence="16" id="KW-1185">Reference proteome</keyword>
<sequence length="170" mass="19422">MSLARQSSSKSSIEVPLPTAQSDETIQSVHDSDALRFDLVIGEIESILMDPDFTQRQDAFFAANYHHFEDRDENSLACMDVFRNYVTMMERSLESHLSSRFAWFKMTDFMTLCRRFIDQGSQDANGDVFEVLASLSDFNSFKELMLSYRAEREGQAPDLSGLITMTSMSH</sequence>
<gene>
    <name evidence="15" type="ORF">BCR44DRAFT_83228</name>
</gene>
<keyword evidence="11" id="KW-0539">Nucleus</keyword>
<evidence type="ECO:0000256" key="13">
    <source>
        <dbReference type="SAM" id="MobiDB-lite"/>
    </source>
</evidence>
<dbReference type="OrthoDB" id="302784at2759"/>
<protein>
    <recommendedName>
        <fullName evidence="6">ADP-ribosylation factor-like protein 2-binding protein</fullName>
    </recommendedName>
</protein>
<keyword evidence="9" id="KW-0496">Mitochondrion</keyword>
<dbReference type="AlphaFoldDB" id="A0A1Y2HXL8"/>
<feature type="non-terminal residue" evidence="15">
    <location>
        <position position="170"/>
    </location>
</feature>
<dbReference type="Pfam" id="PF11527">
    <property type="entry name" value="ARL2_Bind_BART"/>
    <property type="match status" value="1"/>
</dbReference>
<proteinExistence type="inferred from homology"/>
<dbReference type="STRING" id="765915.A0A1Y2HXL8"/>
<evidence type="ECO:0000256" key="4">
    <source>
        <dbReference type="ARBA" id="ARBA00004569"/>
    </source>
</evidence>
<evidence type="ECO:0000256" key="7">
    <source>
        <dbReference type="ARBA" id="ARBA00022490"/>
    </source>
</evidence>
<accession>A0A1Y2HXL8</accession>
<evidence type="ECO:0000256" key="10">
    <source>
        <dbReference type="ARBA" id="ARBA00023212"/>
    </source>
</evidence>
<dbReference type="InterPro" id="IPR038849">
    <property type="entry name" value="ARL2BP"/>
</dbReference>
<evidence type="ECO:0000256" key="6">
    <source>
        <dbReference type="ARBA" id="ARBA00014849"/>
    </source>
</evidence>
<feature type="region of interest" description="Disordered" evidence="13">
    <location>
        <begin position="1"/>
        <end position="26"/>
    </location>
</feature>
<comment type="subcellular location">
    <subcellularLocation>
        <location evidence="1">Cytoplasm</location>
        <location evidence="1">Cytoskeleton</location>
        <location evidence="1">Cilium basal body</location>
    </subcellularLocation>
    <subcellularLocation>
        <location evidence="3">Cytoplasm</location>
        <location evidence="3">Cytoskeleton</location>
        <location evidence="3">Microtubule organizing center</location>
        <location evidence="3">Centrosome</location>
    </subcellularLocation>
    <subcellularLocation>
        <location evidence="4">Mitochondrion intermembrane space</location>
    </subcellularLocation>
    <subcellularLocation>
        <location evidence="2">Nucleus</location>
    </subcellularLocation>
</comment>
<dbReference type="PANTHER" id="PTHR15487">
    <property type="entry name" value="ADP-RIBOSYLATION FACTOR-LIKE PROTEIN 2-BINDING PROTEIN"/>
    <property type="match status" value="1"/>
</dbReference>
<keyword evidence="12" id="KW-0966">Cell projection</keyword>
<evidence type="ECO:0000256" key="12">
    <source>
        <dbReference type="ARBA" id="ARBA00023273"/>
    </source>
</evidence>
<evidence type="ECO:0000313" key="15">
    <source>
        <dbReference type="EMBL" id="ORZ39310.1"/>
    </source>
</evidence>
<reference evidence="15 16" key="1">
    <citation type="submission" date="2016-07" db="EMBL/GenBank/DDBJ databases">
        <title>Pervasive Adenine N6-methylation of Active Genes in Fungi.</title>
        <authorList>
            <consortium name="DOE Joint Genome Institute"/>
            <person name="Mondo S.J."/>
            <person name="Dannebaum R.O."/>
            <person name="Kuo R.C."/>
            <person name="Labutti K."/>
            <person name="Haridas S."/>
            <person name="Kuo A."/>
            <person name="Salamov A."/>
            <person name="Ahrendt S.R."/>
            <person name="Lipzen A."/>
            <person name="Sullivan W."/>
            <person name="Andreopoulos W.B."/>
            <person name="Clum A."/>
            <person name="Lindquist E."/>
            <person name="Daum C."/>
            <person name="Ramamoorthy G.K."/>
            <person name="Gryganskyi A."/>
            <person name="Culley D."/>
            <person name="Magnuson J.K."/>
            <person name="James T.Y."/>
            <person name="O'Malley M.A."/>
            <person name="Stajich J.E."/>
            <person name="Spatafora J.W."/>
            <person name="Visel A."/>
            <person name="Grigoriev I.V."/>
        </authorList>
    </citation>
    <scope>NUCLEOTIDE SEQUENCE [LARGE SCALE GENOMIC DNA]</scope>
    <source>
        <strain evidence="15 16">PL171</strain>
    </source>
</reference>
<evidence type="ECO:0000256" key="3">
    <source>
        <dbReference type="ARBA" id="ARBA00004300"/>
    </source>
</evidence>
<dbReference type="Gene3D" id="1.20.1520.10">
    <property type="entry name" value="ADP-ribosylation factor-like 2-binding protein, domain"/>
    <property type="match status" value="1"/>
</dbReference>